<evidence type="ECO:0000313" key="5">
    <source>
        <dbReference type="Proteomes" id="UP000604825"/>
    </source>
</evidence>
<dbReference type="PANTHER" id="PTHR26379:SF187">
    <property type="entry name" value="OS07G0655300 PROTEIN"/>
    <property type="match status" value="1"/>
</dbReference>
<dbReference type="SMART" id="SM00225">
    <property type="entry name" value="BTB"/>
    <property type="match status" value="1"/>
</dbReference>
<dbReference type="InterPro" id="IPR045005">
    <property type="entry name" value="BPM1-6"/>
</dbReference>
<dbReference type="PANTHER" id="PTHR26379">
    <property type="entry name" value="BTB/POZ AND MATH DOMAIN-CONTAINING PROTEIN 1"/>
    <property type="match status" value="1"/>
</dbReference>
<proteinExistence type="inferred from homology"/>
<dbReference type="PROSITE" id="PS50097">
    <property type="entry name" value="BTB"/>
    <property type="match status" value="1"/>
</dbReference>
<comment type="caution">
    <text evidence="4">The sequence shown here is derived from an EMBL/GenBank/DDBJ whole genome shotgun (WGS) entry which is preliminary data.</text>
</comment>
<dbReference type="Gene3D" id="1.25.40.420">
    <property type="match status" value="1"/>
</dbReference>
<dbReference type="InterPro" id="IPR000210">
    <property type="entry name" value="BTB/POZ_dom"/>
</dbReference>
<dbReference type="GO" id="GO:0016567">
    <property type="term" value="P:protein ubiquitination"/>
    <property type="evidence" value="ECO:0007669"/>
    <property type="project" value="InterPro"/>
</dbReference>
<accession>A0A811SKQ2</accession>
<dbReference type="Pfam" id="PF00651">
    <property type="entry name" value="BTB"/>
    <property type="match status" value="1"/>
</dbReference>
<dbReference type="InterPro" id="IPR011333">
    <property type="entry name" value="SKP1/BTB/POZ_sf"/>
</dbReference>
<keyword evidence="5" id="KW-1185">Reference proteome</keyword>
<reference evidence="4" key="1">
    <citation type="submission" date="2020-10" db="EMBL/GenBank/DDBJ databases">
        <authorList>
            <person name="Han B."/>
            <person name="Lu T."/>
            <person name="Zhao Q."/>
            <person name="Huang X."/>
            <person name="Zhao Y."/>
        </authorList>
    </citation>
    <scope>NUCLEOTIDE SEQUENCE</scope>
</reference>
<comment type="similarity">
    <text evidence="2">Belongs to the Tdpoz family.</text>
</comment>
<dbReference type="SUPFAM" id="SSF54695">
    <property type="entry name" value="POZ domain"/>
    <property type="match status" value="1"/>
</dbReference>
<evidence type="ECO:0000313" key="4">
    <source>
        <dbReference type="EMBL" id="CAD6341526.1"/>
    </source>
</evidence>
<dbReference type="OrthoDB" id="681301at2759"/>
<evidence type="ECO:0000259" key="3">
    <source>
        <dbReference type="PROSITE" id="PS50097"/>
    </source>
</evidence>
<dbReference type="Proteomes" id="UP000604825">
    <property type="component" value="Unassembled WGS sequence"/>
</dbReference>
<evidence type="ECO:0000256" key="2">
    <source>
        <dbReference type="ARBA" id="ARBA00010846"/>
    </source>
</evidence>
<dbReference type="InterPro" id="IPR056423">
    <property type="entry name" value="BACK_BPM_SPOP"/>
</dbReference>
<dbReference type="EMBL" id="CAJGYO010000234">
    <property type="protein sequence ID" value="CAD6341526.1"/>
    <property type="molecule type" value="Genomic_DNA"/>
</dbReference>
<dbReference type="AlphaFoldDB" id="A0A811SKQ2"/>
<feature type="domain" description="BTB" evidence="3">
    <location>
        <begin position="15"/>
        <end position="82"/>
    </location>
</feature>
<sequence length="189" mass="20860">MHLHLGRLLAGGDGTDVTFEVAGETVAAHSYILAARSPVFMAQLFGPMKEKSMACVRIEDMEARVFRALLHFVYSDSLPEIEHDDDNNYDEEEDVDDKIAVVQHLLVAADRYGLDRLKLLSEHKLCSCIDTSNVGTVLALAEQHGCNGLKKACFKFLMLGSNLKEAVATDGFQHLGDRCPSILRELLAL</sequence>
<dbReference type="Gene3D" id="3.30.710.10">
    <property type="entry name" value="Potassium Channel Kv1.1, Chain A"/>
    <property type="match status" value="1"/>
</dbReference>
<protein>
    <recommendedName>
        <fullName evidence="3">BTB domain-containing protein</fullName>
    </recommendedName>
</protein>
<evidence type="ECO:0000256" key="1">
    <source>
        <dbReference type="ARBA" id="ARBA00004906"/>
    </source>
</evidence>
<dbReference type="Pfam" id="PF24570">
    <property type="entry name" value="BACK_BPM_SPOP"/>
    <property type="match status" value="1"/>
</dbReference>
<name>A0A811SKQ2_9POAL</name>
<organism evidence="4 5">
    <name type="scientific">Miscanthus lutarioriparius</name>
    <dbReference type="NCBI Taxonomy" id="422564"/>
    <lineage>
        <taxon>Eukaryota</taxon>
        <taxon>Viridiplantae</taxon>
        <taxon>Streptophyta</taxon>
        <taxon>Embryophyta</taxon>
        <taxon>Tracheophyta</taxon>
        <taxon>Spermatophyta</taxon>
        <taxon>Magnoliopsida</taxon>
        <taxon>Liliopsida</taxon>
        <taxon>Poales</taxon>
        <taxon>Poaceae</taxon>
        <taxon>PACMAD clade</taxon>
        <taxon>Panicoideae</taxon>
        <taxon>Andropogonodae</taxon>
        <taxon>Andropogoneae</taxon>
        <taxon>Saccharinae</taxon>
        <taxon>Miscanthus</taxon>
    </lineage>
</organism>
<comment type="pathway">
    <text evidence="1">Protein modification; protein ubiquitination.</text>
</comment>
<gene>
    <name evidence="4" type="ORF">NCGR_LOCUS65624</name>
</gene>